<comment type="similarity">
    <text evidence="2">Belongs to the flavin monoamine oxidase family.</text>
</comment>
<dbReference type="InterPro" id="IPR036188">
    <property type="entry name" value="FAD/NAD-bd_sf"/>
</dbReference>
<evidence type="ECO:0000256" key="4">
    <source>
        <dbReference type="PIRSR" id="PIRSR601613-1"/>
    </source>
</evidence>
<dbReference type="PANTHER" id="PTHR43563">
    <property type="entry name" value="AMINE OXIDASE"/>
    <property type="match status" value="1"/>
</dbReference>
<evidence type="ECO:0000256" key="1">
    <source>
        <dbReference type="ARBA" id="ARBA00001974"/>
    </source>
</evidence>
<dbReference type="Gene3D" id="3.50.50.60">
    <property type="entry name" value="FAD/NAD(P)-binding domain"/>
    <property type="match status" value="1"/>
</dbReference>
<dbReference type="OrthoDB" id="337830at2"/>
<proteinExistence type="inferred from homology"/>
<keyword evidence="7" id="KW-1185">Reference proteome</keyword>
<feature type="binding site" evidence="4">
    <location>
        <position position="242"/>
    </location>
    <ligand>
        <name>FAD</name>
        <dbReference type="ChEBI" id="CHEBI:57692"/>
    </ligand>
</feature>
<comment type="caution">
    <text evidence="6">The sequence shown here is derived from an EMBL/GenBank/DDBJ whole genome shotgun (WGS) entry which is preliminary data.</text>
</comment>
<dbReference type="InterPro" id="IPR002937">
    <property type="entry name" value="Amino_oxidase"/>
</dbReference>
<evidence type="ECO:0000313" key="6">
    <source>
        <dbReference type="EMBL" id="GGI08074.1"/>
    </source>
</evidence>
<dbReference type="Gene3D" id="3.90.660.10">
    <property type="match status" value="1"/>
</dbReference>
<feature type="domain" description="Amine oxidase" evidence="5">
    <location>
        <begin position="23"/>
        <end position="453"/>
    </location>
</feature>
<evidence type="ECO:0000256" key="2">
    <source>
        <dbReference type="ARBA" id="ARBA00005995"/>
    </source>
</evidence>
<dbReference type="Gene3D" id="1.10.405.10">
    <property type="entry name" value="Guanine Nucleotide Dissociation Inhibitor, domain 1"/>
    <property type="match status" value="1"/>
</dbReference>
<dbReference type="AlphaFoldDB" id="A0A8J3AFL2"/>
<comment type="cofactor">
    <cofactor evidence="1">
        <name>FAD</name>
        <dbReference type="ChEBI" id="CHEBI:57692"/>
    </cofactor>
</comment>
<dbReference type="EMBL" id="BMHA01000010">
    <property type="protein sequence ID" value="GGI08074.1"/>
    <property type="molecule type" value="Genomic_DNA"/>
</dbReference>
<feature type="binding site" evidence="4">
    <location>
        <begin position="43"/>
        <end position="44"/>
    </location>
    <ligand>
        <name>FAD</name>
        <dbReference type="ChEBI" id="CHEBI:57692"/>
    </ligand>
</feature>
<dbReference type="InterPro" id="IPR001613">
    <property type="entry name" value="Flavin_amine_oxidase"/>
</dbReference>
<accession>A0A8J3AFL2</accession>
<dbReference type="Proteomes" id="UP000650511">
    <property type="component" value="Unassembled WGS sequence"/>
</dbReference>
<keyword evidence="3" id="KW-0560">Oxidoreductase</keyword>
<reference evidence="6" key="1">
    <citation type="journal article" date="2014" name="Int. J. Syst. Evol. Microbiol.">
        <title>Complete genome sequence of Corynebacterium casei LMG S-19264T (=DSM 44701T), isolated from a smear-ripened cheese.</title>
        <authorList>
            <consortium name="US DOE Joint Genome Institute (JGI-PGF)"/>
            <person name="Walter F."/>
            <person name="Albersmeier A."/>
            <person name="Kalinowski J."/>
            <person name="Ruckert C."/>
        </authorList>
    </citation>
    <scope>NUCLEOTIDE SEQUENCE</scope>
    <source>
        <strain evidence="6">CGMCC 1.14988</strain>
    </source>
</reference>
<feature type="binding site" evidence="4">
    <location>
        <position position="347"/>
    </location>
    <ligand>
        <name>substrate</name>
    </ligand>
</feature>
<protein>
    <submittedName>
        <fullName evidence="6">Monoamine oxidase</fullName>
    </submittedName>
</protein>
<sequence length="477" mass="50723">MTPPSTAPSNTDHVEVAVVGAGLSGLVAARRLASTGRDVVVFEARDRVGGRISNVEVDGITLEAGAQFVGPGQDRVARLAEELGVDTYPAYDRGDPVLEVGGRTAHMRGPLPPLGPLAATEVVLAARWLVRTAQRLPGGRPWDGPDARLLDGETFATWIDRHLHGRVPRGVFRAGCRVVFSAEPEQVSLLHVLFFVRFADGVVPLVAGEGGAHERRFVGGSGRLPQRLADGLEGHIRLGEPVRRLEQTADRVVLTTGHGTCSADAVIVAVPPALAARLDVTPALPSARQQLLQRLPMGQAVKVQATYPTPFWRADGRSGQLLSDIGPCSAVFDNTPPGSGPGVLMGFVTGRPALRFLTLDPAHRRAAALGSFARAAGPAARRPRDYVEHDWTGDPWTRGGYFGVPGPGMWSQVGHVLRTPVGRIHWAGTETAERWFGYLDGAVEAGERAADEVVQRLTIERARPGSDLAHPAAGVPT</sequence>
<evidence type="ECO:0000313" key="7">
    <source>
        <dbReference type="Proteomes" id="UP000650511"/>
    </source>
</evidence>
<evidence type="ECO:0000259" key="5">
    <source>
        <dbReference type="Pfam" id="PF01593"/>
    </source>
</evidence>
<dbReference type="InterPro" id="IPR050703">
    <property type="entry name" value="Flavin_MAO"/>
</dbReference>
<dbReference type="PRINTS" id="PR00757">
    <property type="entry name" value="AMINEOXDASEF"/>
</dbReference>
<gene>
    <name evidence="6" type="ORF">GCM10011354_27280</name>
</gene>
<feature type="binding site" evidence="4">
    <location>
        <position position="24"/>
    </location>
    <ligand>
        <name>FAD</name>
        <dbReference type="ChEBI" id="CHEBI:57692"/>
    </ligand>
</feature>
<feature type="binding site" evidence="4">
    <location>
        <position position="430"/>
    </location>
    <ligand>
        <name>FAD</name>
        <dbReference type="ChEBI" id="CHEBI:57692"/>
    </ligand>
</feature>
<dbReference type="PANTHER" id="PTHR43563:SF1">
    <property type="entry name" value="AMINE OXIDASE [FLAVIN-CONTAINING] B"/>
    <property type="match status" value="1"/>
</dbReference>
<dbReference type="RefSeq" id="WP_130649001.1">
    <property type="nucleotide sequence ID" value="NZ_BMHA01000010.1"/>
</dbReference>
<reference evidence="6" key="2">
    <citation type="submission" date="2020-09" db="EMBL/GenBank/DDBJ databases">
        <authorList>
            <person name="Sun Q."/>
            <person name="Zhou Y."/>
        </authorList>
    </citation>
    <scope>NUCLEOTIDE SEQUENCE</scope>
    <source>
        <strain evidence="6">CGMCC 1.14988</strain>
    </source>
</reference>
<dbReference type="SUPFAM" id="SSF51905">
    <property type="entry name" value="FAD/NAD(P)-binding domain"/>
    <property type="match status" value="1"/>
</dbReference>
<dbReference type="SUPFAM" id="SSF54373">
    <property type="entry name" value="FAD-linked reductases, C-terminal domain"/>
    <property type="match status" value="1"/>
</dbReference>
<evidence type="ECO:0000256" key="3">
    <source>
        <dbReference type="ARBA" id="ARBA00023002"/>
    </source>
</evidence>
<dbReference type="Pfam" id="PF01593">
    <property type="entry name" value="Amino_oxidase"/>
    <property type="match status" value="1"/>
</dbReference>
<name>A0A8J3AFL2_9ACTN</name>
<dbReference type="GO" id="GO:0016491">
    <property type="term" value="F:oxidoreductase activity"/>
    <property type="evidence" value="ECO:0007669"/>
    <property type="project" value="UniProtKB-KW"/>
</dbReference>
<organism evidence="6 7">
    <name type="scientific">Egicoccus halophilus</name>
    <dbReference type="NCBI Taxonomy" id="1670830"/>
    <lineage>
        <taxon>Bacteria</taxon>
        <taxon>Bacillati</taxon>
        <taxon>Actinomycetota</taxon>
        <taxon>Nitriliruptoria</taxon>
        <taxon>Egicoccales</taxon>
        <taxon>Egicoccaceae</taxon>
        <taxon>Egicoccus</taxon>
    </lineage>
</organism>